<dbReference type="PROSITE" id="PS50109">
    <property type="entry name" value="HIS_KIN"/>
    <property type="match status" value="1"/>
</dbReference>
<name>A0ABV7PLC5_9BURK</name>
<feature type="transmembrane region" description="Helical" evidence="4">
    <location>
        <begin position="81"/>
        <end position="100"/>
    </location>
</feature>
<comment type="catalytic activity">
    <reaction evidence="1">
        <text>ATP + protein L-histidine = ADP + protein N-phospho-L-histidine.</text>
        <dbReference type="EC" id="2.7.13.3"/>
    </reaction>
</comment>
<dbReference type="Pfam" id="PF06580">
    <property type="entry name" value="His_kinase"/>
    <property type="match status" value="1"/>
</dbReference>
<accession>A0ABV7PLC5</accession>
<dbReference type="InterPro" id="IPR010559">
    <property type="entry name" value="Sig_transdc_His_kin_internal"/>
</dbReference>
<dbReference type="Gene3D" id="3.30.565.10">
    <property type="entry name" value="Histidine kinase-like ATPase, C-terminal domain"/>
    <property type="match status" value="1"/>
</dbReference>
<dbReference type="Proteomes" id="UP001595665">
    <property type="component" value="Unassembled WGS sequence"/>
</dbReference>
<reference evidence="7" key="1">
    <citation type="journal article" date="2019" name="Int. J. Syst. Evol. Microbiol.">
        <title>The Global Catalogue of Microorganisms (GCM) 10K type strain sequencing project: providing services to taxonomists for standard genome sequencing and annotation.</title>
        <authorList>
            <consortium name="The Broad Institute Genomics Platform"/>
            <consortium name="The Broad Institute Genome Sequencing Center for Infectious Disease"/>
            <person name="Wu L."/>
            <person name="Ma J."/>
        </authorList>
    </citation>
    <scope>NUCLEOTIDE SEQUENCE [LARGE SCALE GENOMIC DNA]</scope>
    <source>
        <strain evidence="7">CCM 7480</strain>
    </source>
</reference>
<keyword evidence="4" id="KW-1133">Transmembrane helix</keyword>
<feature type="domain" description="Histidine kinase" evidence="5">
    <location>
        <begin position="269"/>
        <end position="366"/>
    </location>
</feature>
<keyword evidence="6" id="KW-0418">Kinase</keyword>
<sequence>MSLHSDSDGVHRSLLARMLPDLGVAAAISIAAAVCITLVVGQPETLYEQLVYSCFIGVGAFFIVDLARLRLWPGPGRRPGQWAAFLLLMLVTAAVTHYTGTRLGGLLFGHQPPALVDYPTIGRLSMVVLTFLCICLMVLLVEHRERVARIRREHQEARLRAEVVERQAVQAQLRLLQAQIEPHMLFNTLANLQGLIALDPDRAGLMLDQLIQYLRATLGATRSERTTLEQEFAAMDAYLGLMQVRMGERLAYRLALPPALRAASLPPLLLQPLVENAIVHGLEAKIDGGEILISAHASEGLLEITVRDSGLGLNQAGQAGTRRGGGVGVTTTRERLQVLYGERAAVVLAQAEPEGTIVRLTLPLETP</sequence>
<dbReference type="InterPro" id="IPR004358">
    <property type="entry name" value="Sig_transdc_His_kin-like_C"/>
</dbReference>
<evidence type="ECO:0000256" key="1">
    <source>
        <dbReference type="ARBA" id="ARBA00000085"/>
    </source>
</evidence>
<evidence type="ECO:0000256" key="4">
    <source>
        <dbReference type="SAM" id="Phobius"/>
    </source>
</evidence>
<feature type="transmembrane region" description="Helical" evidence="4">
    <location>
        <begin position="120"/>
        <end position="141"/>
    </location>
</feature>
<dbReference type="Pfam" id="PF02518">
    <property type="entry name" value="HATPase_c"/>
    <property type="match status" value="1"/>
</dbReference>
<dbReference type="InterPro" id="IPR050640">
    <property type="entry name" value="Bact_2-comp_sensor_kinase"/>
</dbReference>
<gene>
    <name evidence="6" type="ORF">ACFOPH_12040</name>
</gene>
<keyword evidence="4" id="KW-0812">Transmembrane</keyword>
<keyword evidence="3" id="KW-0175">Coiled coil</keyword>
<dbReference type="InterPro" id="IPR036890">
    <property type="entry name" value="HATPase_C_sf"/>
</dbReference>
<feature type="coiled-coil region" evidence="3">
    <location>
        <begin position="140"/>
        <end position="181"/>
    </location>
</feature>
<dbReference type="EC" id="2.7.13.3" evidence="2"/>
<protein>
    <recommendedName>
        <fullName evidence="2">histidine kinase</fullName>
        <ecNumber evidence="2">2.7.13.3</ecNumber>
    </recommendedName>
</protein>
<evidence type="ECO:0000259" key="5">
    <source>
        <dbReference type="PROSITE" id="PS50109"/>
    </source>
</evidence>
<dbReference type="PRINTS" id="PR00344">
    <property type="entry name" value="BCTRLSENSOR"/>
</dbReference>
<organism evidence="6 7">
    <name type="scientific">Massilia haematophila</name>
    <dbReference type="NCBI Taxonomy" id="457923"/>
    <lineage>
        <taxon>Bacteria</taxon>
        <taxon>Pseudomonadati</taxon>
        <taxon>Pseudomonadota</taxon>
        <taxon>Betaproteobacteria</taxon>
        <taxon>Burkholderiales</taxon>
        <taxon>Oxalobacteraceae</taxon>
        <taxon>Telluria group</taxon>
        <taxon>Massilia</taxon>
    </lineage>
</organism>
<evidence type="ECO:0000256" key="2">
    <source>
        <dbReference type="ARBA" id="ARBA00012438"/>
    </source>
</evidence>
<feature type="transmembrane region" description="Helical" evidence="4">
    <location>
        <begin position="49"/>
        <end position="69"/>
    </location>
</feature>
<dbReference type="EMBL" id="JBHRVV010000001">
    <property type="protein sequence ID" value="MFC3458968.1"/>
    <property type="molecule type" value="Genomic_DNA"/>
</dbReference>
<dbReference type="PANTHER" id="PTHR34220:SF9">
    <property type="entry name" value="SIGNAL TRANSDUCTION HISTIDINE KINASE INTERNAL REGION DOMAIN-CONTAINING PROTEIN"/>
    <property type="match status" value="1"/>
</dbReference>
<keyword evidence="7" id="KW-1185">Reference proteome</keyword>
<evidence type="ECO:0000313" key="6">
    <source>
        <dbReference type="EMBL" id="MFC3458968.1"/>
    </source>
</evidence>
<dbReference type="PANTHER" id="PTHR34220">
    <property type="entry name" value="SENSOR HISTIDINE KINASE YPDA"/>
    <property type="match status" value="1"/>
</dbReference>
<evidence type="ECO:0000313" key="7">
    <source>
        <dbReference type="Proteomes" id="UP001595665"/>
    </source>
</evidence>
<feature type="transmembrane region" description="Helical" evidence="4">
    <location>
        <begin position="22"/>
        <end position="43"/>
    </location>
</feature>
<proteinExistence type="predicted"/>
<dbReference type="InterPro" id="IPR003594">
    <property type="entry name" value="HATPase_dom"/>
</dbReference>
<comment type="caution">
    <text evidence="6">The sequence shown here is derived from an EMBL/GenBank/DDBJ whole genome shotgun (WGS) entry which is preliminary data.</text>
</comment>
<dbReference type="GO" id="GO:0004673">
    <property type="term" value="F:protein histidine kinase activity"/>
    <property type="evidence" value="ECO:0007669"/>
    <property type="project" value="UniProtKB-EC"/>
</dbReference>
<evidence type="ECO:0000256" key="3">
    <source>
        <dbReference type="SAM" id="Coils"/>
    </source>
</evidence>
<dbReference type="InterPro" id="IPR005467">
    <property type="entry name" value="His_kinase_dom"/>
</dbReference>
<dbReference type="SMART" id="SM00387">
    <property type="entry name" value="HATPase_c"/>
    <property type="match status" value="1"/>
</dbReference>
<dbReference type="RefSeq" id="WP_379735463.1">
    <property type="nucleotide sequence ID" value="NZ_JBHRVV010000001.1"/>
</dbReference>
<keyword evidence="6" id="KW-0808">Transferase</keyword>
<dbReference type="SUPFAM" id="SSF55874">
    <property type="entry name" value="ATPase domain of HSP90 chaperone/DNA topoisomerase II/histidine kinase"/>
    <property type="match status" value="1"/>
</dbReference>
<keyword evidence="4" id="KW-0472">Membrane</keyword>